<dbReference type="InterPro" id="IPR027417">
    <property type="entry name" value="P-loop_NTPase"/>
</dbReference>
<evidence type="ECO:0000313" key="4">
    <source>
        <dbReference type="EMBL" id="MEE3852423.1"/>
    </source>
</evidence>
<dbReference type="InterPro" id="IPR025723">
    <property type="entry name" value="ArsA/GET3_ATPase-like"/>
</dbReference>
<comment type="similarity">
    <text evidence="1">Belongs to the arsA ATPase family.</text>
</comment>
<dbReference type="Gene3D" id="3.40.50.300">
    <property type="entry name" value="P-loop containing nucleotide triphosphate hydrolases"/>
    <property type="match status" value="1"/>
</dbReference>
<gene>
    <name evidence="4" type="ORF">VZC37_18935</name>
</gene>
<evidence type="ECO:0000259" key="2">
    <source>
        <dbReference type="Pfam" id="PF02374"/>
    </source>
</evidence>
<protein>
    <submittedName>
        <fullName evidence="4">ArsA-related P-loop ATPase</fullName>
    </submittedName>
</protein>
<sequence length="407" mass="43231">MVIGPGGAGVSVTAASGALGRSRGRAHTSSATGAGAGTTLVPEHDTLLITVDRFSPSASIFGVFRTSDEPVAASSRLHVLSLDRLALVERAWSDFTAVLSETLTRSRVSLPGVGVLSEISAAELTALPGVEDFLVLRRIRDEAVSGTWRRIVVDASGIGDPFAFLRSAAVLSQTLNRLWPRHRRLAAAAERPVLAQLTAAVDAIDRDCVDITELTTDAHSVAVHLVVGADDRGERLLPDYLATVDVMGLALRSVILNRGIGDGCDDRIARLRSVVDEGAAIDCLDVPRVDGPIDRAARLRKLGVGLSTPNGRRCGCGAAKVAELDDAPKPAGANRMFELRWRQRLPDPASLQLGRSGDDLLVTVGGFRHPVRLPSVLRRCVVVDAAWDGTEIAITFVPDPAVWPRGR</sequence>
<dbReference type="Pfam" id="PF17886">
    <property type="entry name" value="ArsA_HSP20"/>
    <property type="match status" value="1"/>
</dbReference>
<dbReference type="RefSeq" id="WP_330434625.1">
    <property type="nucleotide sequence ID" value="NZ_JAZDUF010000006.1"/>
</dbReference>
<dbReference type="Proteomes" id="UP001347146">
    <property type="component" value="Unassembled WGS sequence"/>
</dbReference>
<dbReference type="Gene3D" id="2.60.40.790">
    <property type="match status" value="1"/>
</dbReference>
<evidence type="ECO:0000256" key="1">
    <source>
        <dbReference type="ARBA" id="ARBA00011040"/>
    </source>
</evidence>
<proteinExistence type="inferred from homology"/>
<dbReference type="InterPro" id="IPR040612">
    <property type="entry name" value="ArsA_HSP20-like"/>
</dbReference>
<reference evidence="4 5" key="1">
    <citation type="submission" date="2024-01" db="EMBL/GenBank/DDBJ databases">
        <title>Draft genome sequence of Gordonia sp. LSe1-13.</title>
        <authorList>
            <person name="Suphannarot A."/>
            <person name="Mingma R."/>
        </authorList>
    </citation>
    <scope>NUCLEOTIDE SEQUENCE [LARGE SCALE GENOMIC DNA]</scope>
    <source>
        <strain evidence="4 5">LSe1-13</strain>
    </source>
</reference>
<keyword evidence="5" id="KW-1185">Reference proteome</keyword>
<feature type="domain" description="ArsA/GET3 Anion-transporting ATPase-like" evidence="2">
    <location>
        <begin position="28"/>
        <end position="190"/>
    </location>
</feature>
<name>A0ABU7MH29_9ACTN</name>
<feature type="domain" description="ArsA HSP20-like" evidence="3">
    <location>
        <begin position="347"/>
        <end position="396"/>
    </location>
</feature>
<accession>A0ABU7MH29</accession>
<dbReference type="EMBL" id="JAZDUF010000006">
    <property type="protein sequence ID" value="MEE3852423.1"/>
    <property type="molecule type" value="Genomic_DNA"/>
</dbReference>
<evidence type="ECO:0000259" key="3">
    <source>
        <dbReference type="Pfam" id="PF17886"/>
    </source>
</evidence>
<evidence type="ECO:0000313" key="5">
    <source>
        <dbReference type="Proteomes" id="UP001347146"/>
    </source>
</evidence>
<dbReference type="InterPro" id="IPR008978">
    <property type="entry name" value="HSP20-like_chaperone"/>
</dbReference>
<dbReference type="Pfam" id="PF02374">
    <property type="entry name" value="ArsA_ATPase"/>
    <property type="match status" value="1"/>
</dbReference>
<comment type="caution">
    <text evidence="4">The sequence shown here is derived from an EMBL/GenBank/DDBJ whole genome shotgun (WGS) entry which is preliminary data.</text>
</comment>
<organism evidence="4 5">
    <name type="scientific">Gordonia sesuvii</name>
    <dbReference type="NCBI Taxonomy" id="3116777"/>
    <lineage>
        <taxon>Bacteria</taxon>
        <taxon>Bacillati</taxon>
        <taxon>Actinomycetota</taxon>
        <taxon>Actinomycetes</taxon>
        <taxon>Mycobacteriales</taxon>
        <taxon>Gordoniaceae</taxon>
        <taxon>Gordonia</taxon>
    </lineage>
</organism>